<dbReference type="PROSITE" id="PS00221">
    <property type="entry name" value="MIP"/>
    <property type="match status" value="1"/>
</dbReference>
<sequence>ERILGFKMGLSFKEMAGITELAKDKGVWKALLAEFLGTAVLVLVGCGSCLQWGSPAEVDGFGKIKKESTLTDKPSIVQISLAFGITVATMAQAIGHISGCHINPAVTVGQLVALKIKPIKAVLYIISQCIGGVAGAAILKALTPGDGGSLGMTVPHPDVSMAQAFGVEFMITLVLVLTVFGACDENRDDVKGSVPLAIGLSITACHLAAIKFTGSSMNPARTFGPAVISGIWTEHWVYWMGPCAGGAVAGLLYSNALRAPKPVPVPRSEYTYDPVAKSDTKEVP</sequence>
<evidence type="ECO:0008006" key="13">
    <source>
        <dbReference type="Google" id="ProtNLM"/>
    </source>
</evidence>
<name>A0A8J2LLX5_9HEXA</name>
<dbReference type="PANTHER" id="PTHR19139:SF199">
    <property type="entry name" value="MIP17260P"/>
    <property type="match status" value="1"/>
</dbReference>
<comment type="subcellular location">
    <subcellularLocation>
        <location evidence="1">Cell membrane</location>
        <topology evidence="1">Multi-pass membrane protein</topology>
    </subcellularLocation>
</comment>
<comment type="subunit">
    <text evidence="3">Homotetramer.</text>
</comment>
<evidence type="ECO:0000256" key="1">
    <source>
        <dbReference type="ARBA" id="ARBA00004651"/>
    </source>
</evidence>
<feature type="transmembrane region" description="Helical" evidence="10">
    <location>
        <begin position="236"/>
        <end position="253"/>
    </location>
</feature>
<dbReference type="Proteomes" id="UP000708208">
    <property type="component" value="Unassembled WGS sequence"/>
</dbReference>
<organism evidence="11 12">
    <name type="scientific">Allacma fusca</name>
    <dbReference type="NCBI Taxonomy" id="39272"/>
    <lineage>
        <taxon>Eukaryota</taxon>
        <taxon>Metazoa</taxon>
        <taxon>Ecdysozoa</taxon>
        <taxon>Arthropoda</taxon>
        <taxon>Hexapoda</taxon>
        <taxon>Collembola</taxon>
        <taxon>Symphypleona</taxon>
        <taxon>Sminthuridae</taxon>
        <taxon>Allacma</taxon>
    </lineage>
</organism>
<feature type="transmembrane region" description="Helical" evidence="10">
    <location>
        <begin position="194"/>
        <end position="216"/>
    </location>
</feature>
<proteinExistence type="inferred from homology"/>
<dbReference type="FunFam" id="1.20.1080.10:FF:000009">
    <property type="entry name" value="aquaporin-4 isoform X1"/>
    <property type="match status" value="1"/>
</dbReference>
<keyword evidence="8 10" id="KW-1133">Transmembrane helix</keyword>
<evidence type="ECO:0000256" key="5">
    <source>
        <dbReference type="ARBA" id="ARBA00022475"/>
    </source>
</evidence>
<evidence type="ECO:0000256" key="8">
    <source>
        <dbReference type="ARBA" id="ARBA00022989"/>
    </source>
</evidence>
<evidence type="ECO:0000256" key="7">
    <source>
        <dbReference type="ARBA" id="ARBA00022737"/>
    </source>
</evidence>
<keyword evidence="12" id="KW-1185">Reference proteome</keyword>
<protein>
    <recommendedName>
        <fullName evidence="13">Aquaporin</fullName>
    </recommendedName>
</protein>
<comment type="similarity">
    <text evidence="2">Belongs to the MIP/aquaporin (TC 1.A.8) family.</text>
</comment>
<dbReference type="GO" id="GO:0048878">
    <property type="term" value="P:chemical homeostasis"/>
    <property type="evidence" value="ECO:0007669"/>
    <property type="project" value="UniProtKB-ARBA"/>
</dbReference>
<evidence type="ECO:0000256" key="2">
    <source>
        <dbReference type="ARBA" id="ARBA00006175"/>
    </source>
</evidence>
<dbReference type="GO" id="GO:0015250">
    <property type="term" value="F:water channel activity"/>
    <property type="evidence" value="ECO:0007669"/>
    <property type="project" value="UniProtKB-ARBA"/>
</dbReference>
<dbReference type="NCBIfam" id="TIGR00861">
    <property type="entry name" value="MIP"/>
    <property type="match status" value="1"/>
</dbReference>
<evidence type="ECO:0000256" key="3">
    <source>
        <dbReference type="ARBA" id="ARBA00011881"/>
    </source>
</evidence>
<reference evidence="11" key="1">
    <citation type="submission" date="2021-06" db="EMBL/GenBank/DDBJ databases">
        <authorList>
            <person name="Hodson N. C."/>
            <person name="Mongue J. A."/>
            <person name="Jaron S. K."/>
        </authorList>
    </citation>
    <scope>NUCLEOTIDE SEQUENCE</scope>
</reference>
<keyword evidence="6 10" id="KW-0812">Transmembrane</keyword>
<evidence type="ECO:0000256" key="4">
    <source>
        <dbReference type="ARBA" id="ARBA00022448"/>
    </source>
</evidence>
<accession>A0A8J2LLX5</accession>
<gene>
    <name evidence="11" type="ORF">AFUS01_LOCUS43937</name>
</gene>
<dbReference type="PANTHER" id="PTHR19139">
    <property type="entry name" value="AQUAPORIN TRANSPORTER"/>
    <property type="match status" value="1"/>
</dbReference>
<keyword evidence="5" id="KW-1003">Cell membrane</keyword>
<keyword evidence="4" id="KW-0813">Transport</keyword>
<evidence type="ECO:0000256" key="9">
    <source>
        <dbReference type="ARBA" id="ARBA00023136"/>
    </source>
</evidence>
<feature type="transmembrane region" description="Helical" evidence="10">
    <location>
        <begin position="162"/>
        <end position="182"/>
    </location>
</feature>
<evidence type="ECO:0000313" key="11">
    <source>
        <dbReference type="EMBL" id="CAG7834428.1"/>
    </source>
</evidence>
<dbReference type="GO" id="GO:0005886">
    <property type="term" value="C:plasma membrane"/>
    <property type="evidence" value="ECO:0007669"/>
    <property type="project" value="UniProtKB-SubCell"/>
</dbReference>
<keyword evidence="7" id="KW-0677">Repeat</keyword>
<dbReference type="InterPro" id="IPR034294">
    <property type="entry name" value="Aquaporin_transptr"/>
</dbReference>
<dbReference type="EMBL" id="CAJVCH010570239">
    <property type="protein sequence ID" value="CAG7834428.1"/>
    <property type="molecule type" value="Genomic_DNA"/>
</dbReference>
<dbReference type="InterPro" id="IPR022357">
    <property type="entry name" value="MIP_CS"/>
</dbReference>
<keyword evidence="9 10" id="KW-0472">Membrane</keyword>
<comment type="caution">
    <text evidence="11">The sequence shown here is derived from an EMBL/GenBank/DDBJ whole genome shotgun (WGS) entry which is preliminary data.</text>
</comment>
<feature type="transmembrane region" description="Helical" evidence="10">
    <location>
        <begin position="121"/>
        <end position="142"/>
    </location>
</feature>
<evidence type="ECO:0000256" key="10">
    <source>
        <dbReference type="SAM" id="Phobius"/>
    </source>
</evidence>
<dbReference type="AlphaFoldDB" id="A0A8J2LLX5"/>
<feature type="non-terminal residue" evidence="11">
    <location>
        <position position="1"/>
    </location>
</feature>
<evidence type="ECO:0000256" key="6">
    <source>
        <dbReference type="ARBA" id="ARBA00022692"/>
    </source>
</evidence>
<evidence type="ECO:0000313" key="12">
    <source>
        <dbReference type="Proteomes" id="UP000708208"/>
    </source>
</evidence>
<dbReference type="CDD" id="cd00333">
    <property type="entry name" value="MIP"/>
    <property type="match status" value="1"/>
</dbReference>
<dbReference type="Pfam" id="PF00230">
    <property type="entry name" value="MIP"/>
    <property type="match status" value="1"/>
</dbReference>
<dbReference type="InterPro" id="IPR000425">
    <property type="entry name" value="MIP"/>
</dbReference>
<dbReference type="OrthoDB" id="3222at2759"/>